<gene>
    <name evidence="2" type="ORF">Scani_00060</name>
</gene>
<dbReference type="SUPFAM" id="SSF46785">
    <property type="entry name" value="Winged helix' DNA-binding domain"/>
    <property type="match status" value="1"/>
</dbReference>
<dbReference type="InterPro" id="IPR036390">
    <property type="entry name" value="WH_DNA-bd_sf"/>
</dbReference>
<name>A0A640RY35_9ACTN</name>
<dbReference type="Proteomes" id="UP000435837">
    <property type="component" value="Unassembled WGS sequence"/>
</dbReference>
<evidence type="ECO:0000256" key="1">
    <source>
        <dbReference type="SAM" id="MobiDB-lite"/>
    </source>
</evidence>
<protein>
    <submittedName>
        <fullName evidence="2">Uncharacterized protein</fullName>
    </submittedName>
</protein>
<dbReference type="InterPro" id="IPR036388">
    <property type="entry name" value="WH-like_DNA-bd_sf"/>
</dbReference>
<evidence type="ECO:0000313" key="3">
    <source>
        <dbReference type="Proteomes" id="UP000435837"/>
    </source>
</evidence>
<reference evidence="2 3" key="1">
    <citation type="submission" date="2019-12" db="EMBL/GenBank/DDBJ databases">
        <title>Whole genome shotgun sequence of Streptomyces caniferus NBRC 15389.</title>
        <authorList>
            <person name="Ichikawa N."/>
            <person name="Kimura A."/>
            <person name="Kitahashi Y."/>
            <person name="Komaki H."/>
            <person name="Tamura T."/>
        </authorList>
    </citation>
    <scope>NUCLEOTIDE SEQUENCE [LARGE SCALE GENOMIC DNA]</scope>
    <source>
        <strain evidence="2 3">NBRC 15389</strain>
    </source>
</reference>
<organism evidence="2 3">
    <name type="scientific">Streptomyces caniferus</name>
    <dbReference type="NCBI Taxonomy" id="285557"/>
    <lineage>
        <taxon>Bacteria</taxon>
        <taxon>Bacillati</taxon>
        <taxon>Actinomycetota</taxon>
        <taxon>Actinomycetes</taxon>
        <taxon>Kitasatosporales</taxon>
        <taxon>Streptomycetaceae</taxon>
        <taxon>Streptomyces</taxon>
    </lineage>
</organism>
<sequence>MLAADFTRFNDAHLRHSLNGPNPTTLLNAQTESAQHLARSALAIVDTLNAQPMYHSPAIHAVYARVRQLAHLASDAADHLIDAVDLLDHTRAGLPVELGDGFLAVVTEQEARRGAGRCFSLVASLTALGSSDALATAELFAVERRRGFVPEYRPPALSRTQDSTLRAVARGDVAITGGKPYLRREDLRVSISTIRALESRGLVMREDCPAWGRGERVHLTAAGRRDLAASFARPRSTAPAAARPPARPAATAARTAAR</sequence>
<dbReference type="RefSeq" id="WP_246295367.1">
    <property type="nucleotide sequence ID" value="NZ_BAAATH010000008.1"/>
</dbReference>
<accession>A0A640RY35</accession>
<comment type="caution">
    <text evidence="2">The sequence shown here is derived from an EMBL/GenBank/DDBJ whole genome shotgun (WGS) entry which is preliminary data.</text>
</comment>
<evidence type="ECO:0000313" key="2">
    <source>
        <dbReference type="EMBL" id="GFE03738.1"/>
    </source>
</evidence>
<dbReference type="AlphaFoldDB" id="A0A640RY35"/>
<dbReference type="EMBL" id="BLIN01000001">
    <property type="protein sequence ID" value="GFE03738.1"/>
    <property type="molecule type" value="Genomic_DNA"/>
</dbReference>
<dbReference type="Gene3D" id="1.10.10.10">
    <property type="entry name" value="Winged helix-like DNA-binding domain superfamily/Winged helix DNA-binding domain"/>
    <property type="match status" value="1"/>
</dbReference>
<feature type="region of interest" description="Disordered" evidence="1">
    <location>
        <begin position="230"/>
        <end position="258"/>
    </location>
</feature>
<proteinExistence type="predicted"/>